<keyword evidence="4" id="KW-0378">Hydrolase</keyword>
<dbReference type="Gene3D" id="1.10.1370.20">
    <property type="entry name" value="Oligoendopeptidase f, C-terminal domain"/>
    <property type="match status" value="1"/>
</dbReference>
<dbReference type="Pfam" id="PF08439">
    <property type="entry name" value="Peptidase_M3_N"/>
    <property type="match status" value="1"/>
</dbReference>
<dbReference type="Gene3D" id="1.20.140.70">
    <property type="entry name" value="Oligopeptidase f, N-terminal domain"/>
    <property type="match status" value="1"/>
</dbReference>
<dbReference type="GO" id="GO:0046872">
    <property type="term" value="F:metal ion binding"/>
    <property type="evidence" value="ECO:0007669"/>
    <property type="project" value="UniProtKB-KW"/>
</dbReference>
<evidence type="ECO:0000256" key="6">
    <source>
        <dbReference type="ARBA" id="ARBA00023049"/>
    </source>
</evidence>
<proteinExistence type="predicted"/>
<evidence type="ECO:0008006" key="10">
    <source>
        <dbReference type="Google" id="ProtNLM"/>
    </source>
</evidence>
<evidence type="ECO:0000259" key="7">
    <source>
        <dbReference type="Pfam" id="PF01432"/>
    </source>
</evidence>
<dbReference type="PANTHER" id="PTHR11804">
    <property type="entry name" value="PROTEASE M3 THIMET OLIGOPEPTIDASE-RELATED"/>
    <property type="match status" value="1"/>
</dbReference>
<dbReference type="Pfam" id="PF01432">
    <property type="entry name" value="Peptidase_M3"/>
    <property type="match status" value="1"/>
</dbReference>
<evidence type="ECO:0000256" key="1">
    <source>
        <dbReference type="ARBA" id="ARBA00001947"/>
    </source>
</evidence>
<dbReference type="GO" id="GO:0006518">
    <property type="term" value="P:peptide metabolic process"/>
    <property type="evidence" value="ECO:0007669"/>
    <property type="project" value="TreeGrafter"/>
</dbReference>
<feature type="non-terminal residue" evidence="9">
    <location>
        <position position="472"/>
    </location>
</feature>
<gene>
    <name evidence="9" type="ORF">LCGC14_2577310</name>
</gene>
<dbReference type="GO" id="GO:0004222">
    <property type="term" value="F:metalloendopeptidase activity"/>
    <property type="evidence" value="ECO:0007669"/>
    <property type="project" value="InterPro"/>
</dbReference>
<protein>
    <recommendedName>
        <fullName evidence="10">Oligoendopeptidase F</fullName>
    </recommendedName>
</protein>
<evidence type="ECO:0000256" key="2">
    <source>
        <dbReference type="ARBA" id="ARBA00022670"/>
    </source>
</evidence>
<feature type="domain" description="Oligopeptidase F N-terminal" evidence="8">
    <location>
        <begin position="71"/>
        <end position="140"/>
    </location>
</feature>
<comment type="cofactor">
    <cofactor evidence="1">
        <name>Zn(2+)</name>
        <dbReference type="ChEBI" id="CHEBI:29105"/>
    </cofactor>
</comment>
<feature type="non-terminal residue" evidence="9">
    <location>
        <position position="1"/>
    </location>
</feature>
<reference evidence="9" key="1">
    <citation type="journal article" date="2015" name="Nature">
        <title>Complex archaea that bridge the gap between prokaryotes and eukaryotes.</title>
        <authorList>
            <person name="Spang A."/>
            <person name="Saw J.H."/>
            <person name="Jorgensen S.L."/>
            <person name="Zaremba-Niedzwiedzka K."/>
            <person name="Martijn J."/>
            <person name="Lind A.E."/>
            <person name="van Eijk R."/>
            <person name="Schleper C."/>
            <person name="Guy L."/>
            <person name="Ettema T.J."/>
        </authorList>
    </citation>
    <scope>NUCLEOTIDE SEQUENCE</scope>
</reference>
<name>A0A0F9D867_9ZZZZ</name>
<feature type="domain" description="Peptidase M3A/M3B catalytic" evidence="7">
    <location>
        <begin position="164"/>
        <end position="457"/>
    </location>
</feature>
<dbReference type="PANTHER" id="PTHR11804:SF84">
    <property type="entry name" value="SACCHAROLYSIN"/>
    <property type="match status" value="1"/>
</dbReference>
<dbReference type="InterPro" id="IPR001567">
    <property type="entry name" value="Pept_M3A_M3B_dom"/>
</dbReference>
<evidence type="ECO:0000256" key="4">
    <source>
        <dbReference type="ARBA" id="ARBA00022801"/>
    </source>
</evidence>
<dbReference type="InterPro" id="IPR042088">
    <property type="entry name" value="OligoPept_F_C"/>
</dbReference>
<evidence type="ECO:0000256" key="5">
    <source>
        <dbReference type="ARBA" id="ARBA00022833"/>
    </source>
</evidence>
<keyword evidence="6" id="KW-0482">Metalloprotease</keyword>
<dbReference type="AlphaFoldDB" id="A0A0F9D867"/>
<evidence type="ECO:0000313" key="9">
    <source>
        <dbReference type="EMBL" id="KKL08293.1"/>
    </source>
</evidence>
<evidence type="ECO:0000256" key="3">
    <source>
        <dbReference type="ARBA" id="ARBA00022723"/>
    </source>
</evidence>
<dbReference type="GO" id="GO:0006508">
    <property type="term" value="P:proteolysis"/>
    <property type="evidence" value="ECO:0007669"/>
    <property type="project" value="UniProtKB-KW"/>
</dbReference>
<keyword evidence="5" id="KW-0862">Zinc</keyword>
<evidence type="ECO:0000259" key="8">
    <source>
        <dbReference type="Pfam" id="PF08439"/>
    </source>
</evidence>
<dbReference type="InterPro" id="IPR045090">
    <property type="entry name" value="Pept_M3A_M3B"/>
</dbReference>
<keyword evidence="2" id="KW-0645">Protease</keyword>
<sequence length="472" mass="53321">VFKGTLADSPAKLLACLQLNGRIDKELGRLYSYAAMKSDQDTRRSQYQGMKQMLQQLVTDYNSKASFVAPEITSMDRAKIDAAIAQEPGLKIYRMYLDDILRTKAHRLSTGEEKILAQSGLLAAAPVSIYSILSNAELPFAEITLSDGTTARLDQAAYGKYRAVPNRADRKAVFDAFFGTFDKFEQTYGAQLSAQVNKDMFYTRARNYESSLHRALDANNIPVEVYHTLIKNVNNNLDSFHRYLKLKQRMLGVEQLEYFDVYAPVVEDVELEYTYEQAVELVAEALKPLGEDYVGLVKRSADERWTDVYPNPGKRSGAYCNGSCYDVHPYMLLNYNGRYNDVSTLAHELGHAMHSYYSNKAQPYATADYATFVAEVASTLNEALLIHKMLDTIDDDDVRLSLLMNYLDGVKGTVFRQTQFAEFELAIHETAESGKPLTGDVLTQLYGDVLKRYYGHEEGVCHVDDLYCVEWA</sequence>
<dbReference type="Gene3D" id="1.10.287.830">
    <property type="entry name" value="putative peptidase helix hairpin domain like"/>
    <property type="match status" value="1"/>
</dbReference>
<dbReference type="SUPFAM" id="SSF55486">
    <property type="entry name" value="Metalloproteases ('zincins'), catalytic domain"/>
    <property type="match status" value="1"/>
</dbReference>
<dbReference type="EMBL" id="LAZR01042938">
    <property type="protein sequence ID" value="KKL08293.1"/>
    <property type="molecule type" value="Genomic_DNA"/>
</dbReference>
<accession>A0A0F9D867</accession>
<organism evidence="9">
    <name type="scientific">marine sediment metagenome</name>
    <dbReference type="NCBI Taxonomy" id="412755"/>
    <lineage>
        <taxon>unclassified sequences</taxon>
        <taxon>metagenomes</taxon>
        <taxon>ecological metagenomes</taxon>
    </lineage>
</organism>
<keyword evidence="3" id="KW-0479">Metal-binding</keyword>
<dbReference type="CDD" id="cd09608">
    <property type="entry name" value="M3B_PepF"/>
    <property type="match status" value="1"/>
</dbReference>
<dbReference type="InterPro" id="IPR013647">
    <property type="entry name" value="OligopepF_N_dom"/>
</dbReference>
<comment type="caution">
    <text evidence="9">The sequence shown here is derived from an EMBL/GenBank/DDBJ whole genome shotgun (WGS) entry which is preliminary data.</text>
</comment>